<organism evidence="3 4">
    <name type="scientific">Brassica napus</name>
    <name type="common">Rape</name>
    <dbReference type="NCBI Taxonomy" id="3708"/>
    <lineage>
        <taxon>Eukaryota</taxon>
        <taxon>Viridiplantae</taxon>
        <taxon>Streptophyta</taxon>
        <taxon>Embryophyta</taxon>
        <taxon>Tracheophyta</taxon>
        <taxon>Spermatophyta</taxon>
        <taxon>Magnoliopsida</taxon>
        <taxon>eudicotyledons</taxon>
        <taxon>Gunneridae</taxon>
        <taxon>Pentapetalae</taxon>
        <taxon>rosids</taxon>
        <taxon>malvids</taxon>
        <taxon>Brassicales</taxon>
        <taxon>Brassicaceae</taxon>
        <taxon>Brassiceae</taxon>
        <taxon>Brassica</taxon>
    </lineage>
</organism>
<feature type="transmembrane region" description="Helical" evidence="2">
    <location>
        <begin position="138"/>
        <end position="157"/>
    </location>
</feature>
<evidence type="ECO:0000256" key="1">
    <source>
        <dbReference type="SAM" id="MobiDB-lite"/>
    </source>
</evidence>
<keyword evidence="2" id="KW-0812">Transmembrane</keyword>
<evidence type="ECO:0000256" key="2">
    <source>
        <dbReference type="SAM" id="Phobius"/>
    </source>
</evidence>
<keyword evidence="4" id="KW-1185">Reference proteome</keyword>
<evidence type="ECO:0000313" key="3">
    <source>
        <dbReference type="EMBL" id="KAH0867957.1"/>
    </source>
</evidence>
<dbReference type="EMBL" id="JAGKQM010000017">
    <property type="protein sequence ID" value="KAH0867957.1"/>
    <property type="molecule type" value="Genomic_DNA"/>
</dbReference>
<sequence length="208" mass="23071">MFPELSDQDRRSAMVYVSHADETERNARIQRVRHAIEDSAKTPPSTSSAPLVPLESEGETESSSASLPVVLPPFDITTGFPLGTSSMDPTACDFKGGKKARRRPPSWKRKTQGRVAATASNSAQKGVIYRENGTKRNLYWNLMIVVGVVSTSIRGWWGMLVLRMQFDEVGMEALVTIRLSWTTYRVVEKSSHGGRDPQSLILKLSFKG</sequence>
<evidence type="ECO:0000313" key="4">
    <source>
        <dbReference type="Proteomes" id="UP000824890"/>
    </source>
</evidence>
<keyword evidence="2" id="KW-1133">Transmembrane helix</keyword>
<name>A0ABQ7YK05_BRANA</name>
<feature type="region of interest" description="Disordered" evidence="1">
    <location>
        <begin position="1"/>
        <end position="67"/>
    </location>
</feature>
<accession>A0ABQ7YK05</accession>
<reference evidence="3 4" key="1">
    <citation type="submission" date="2021-05" db="EMBL/GenBank/DDBJ databases">
        <title>Genome Assembly of Synthetic Allotetraploid Brassica napus Reveals Homoeologous Exchanges between Subgenomes.</title>
        <authorList>
            <person name="Davis J.T."/>
        </authorList>
    </citation>
    <scope>NUCLEOTIDE SEQUENCE [LARGE SCALE GENOMIC DNA]</scope>
    <source>
        <strain evidence="4">cv. Da-Ae</strain>
        <tissue evidence="3">Seedling</tissue>
    </source>
</reference>
<dbReference type="Proteomes" id="UP000824890">
    <property type="component" value="Unassembled WGS sequence"/>
</dbReference>
<gene>
    <name evidence="3" type="ORF">HID58_074979</name>
</gene>
<feature type="region of interest" description="Disordered" evidence="1">
    <location>
        <begin position="91"/>
        <end position="114"/>
    </location>
</feature>
<comment type="caution">
    <text evidence="3">The sequence shown here is derived from an EMBL/GenBank/DDBJ whole genome shotgun (WGS) entry which is preliminary data.</text>
</comment>
<protein>
    <submittedName>
        <fullName evidence="3">Uncharacterized protein</fullName>
    </submittedName>
</protein>
<keyword evidence="2" id="KW-0472">Membrane</keyword>
<feature type="compositionally biased region" description="Low complexity" evidence="1">
    <location>
        <begin position="41"/>
        <end position="50"/>
    </location>
</feature>
<proteinExistence type="predicted"/>
<feature type="compositionally biased region" description="Basic residues" evidence="1">
    <location>
        <begin position="97"/>
        <end position="112"/>
    </location>
</feature>